<dbReference type="PROSITE" id="PS51257">
    <property type="entry name" value="PROKAR_LIPOPROTEIN"/>
    <property type="match status" value="1"/>
</dbReference>
<evidence type="ECO:0000256" key="5">
    <source>
        <dbReference type="ARBA" id="ARBA00055538"/>
    </source>
</evidence>
<comment type="similarity">
    <text evidence="2">Belongs to the bacterial solute-binding protein SsuA/TauA family.</text>
</comment>
<comment type="caution">
    <text evidence="9">The sequence shown here is derived from an EMBL/GenBank/DDBJ whole genome shotgun (WGS) entry which is preliminary data.</text>
</comment>
<dbReference type="PANTHER" id="PTHR30024">
    <property type="entry name" value="ALIPHATIC SULFONATES-BINDING PROTEIN-RELATED"/>
    <property type="match status" value="1"/>
</dbReference>
<dbReference type="OrthoDB" id="506623at2"/>
<evidence type="ECO:0000256" key="7">
    <source>
        <dbReference type="SAM" id="SignalP"/>
    </source>
</evidence>
<evidence type="ECO:0000259" key="8">
    <source>
        <dbReference type="Pfam" id="PF09084"/>
    </source>
</evidence>
<accession>A0A087A5Q7</accession>
<feature type="signal peptide" evidence="7">
    <location>
        <begin position="1"/>
        <end position="40"/>
    </location>
</feature>
<dbReference type="STRING" id="1437609.BCAL_2327"/>
<comment type="subcellular location">
    <subcellularLocation>
        <location evidence="1">Periplasm</location>
    </subcellularLocation>
</comment>
<evidence type="ECO:0000256" key="3">
    <source>
        <dbReference type="ARBA" id="ARBA00022448"/>
    </source>
</evidence>
<name>A0A087A5Q7_9BIFI</name>
<evidence type="ECO:0000256" key="1">
    <source>
        <dbReference type="ARBA" id="ARBA00004418"/>
    </source>
</evidence>
<evidence type="ECO:0000256" key="4">
    <source>
        <dbReference type="ARBA" id="ARBA00022729"/>
    </source>
</evidence>
<dbReference type="eggNOG" id="COG0715">
    <property type="taxonomic scope" value="Bacteria"/>
</dbReference>
<keyword evidence="4 7" id="KW-0732">Signal</keyword>
<organism evidence="9 10">
    <name type="scientific">Bifidobacterium callitrichos DSM 23973</name>
    <dbReference type="NCBI Taxonomy" id="1437609"/>
    <lineage>
        <taxon>Bacteria</taxon>
        <taxon>Bacillati</taxon>
        <taxon>Actinomycetota</taxon>
        <taxon>Actinomycetes</taxon>
        <taxon>Bifidobacteriales</taxon>
        <taxon>Bifidobacteriaceae</taxon>
        <taxon>Bifidobacterium</taxon>
    </lineage>
</organism>
<keyword evidence="3" id="KW-0813">Transport</keyword>
<dbReference type="NCBIfam" id="TIGR01728">
    <property type="entry name" value="SsuA_fam"/>
    <property type="match status" value="1"/>
</dbReference>
<proteinExistence type="inferred from homology"/>
<reference evidence="9 10" key="1">
    <citation type="submission" date="2014-03" db="EMBL/GenBank/DDBJ databases">
        <title>Genomics of Bifidobacteria.</title>
        <authorList>
            <person name="Ventura M."/>
            <person name="Milani C."/>
            <person name="Lugli G.A."/>
        </authorList>
    </citation>
    <scope>NUCLEOTIDE SEQUENCE [LARGE SCALE GENOMIC DNA]</scope>
    <source>
        <strain evidence="9 10">DSM 23973</strain>
    </source>
</reference>
<evidence type="ECO:0000256" key="6">
    <source>
        <dbReference type="ARBA" id="ARBA00070228"/>
    </source>
</evidence>
<comment type="function">
    <text evidence="5">Part of a binding-protein-dependent transport system for aliphatic sulfonates. Putative binding protein.</text>
</comment>
<dbReference type="SUPFAM" id="SSF53850">
    <property type="entry name" value="Periplasmic binding protein-like II"/>
    <property type="match status" value="1"/>
</dbReference>
<dbReference type="RefSeq" id="WP_052119158.1">
    <property type="nucleotide sequence ID" value="NZ_JDUV01000009.1"/>
</dbReference>
<dbReference type="InterPro" id="IPR015168">
    <property type="entry name" value="SsuA/THI5"/>
</dbReference>
<protein>
    <recommendedName>
        <fullName evidence="6">Putative aliphatic sulfonates-binding protein</fullName>
    </recommendedName>
</protein>
<dbReference type="Proteomes" id="UP000029072">
    <property type="component" value="Unassembled WGS sequence"/>
</dbReference>
<evidence type="ECO:0000256" key="2">
    <source>
        <dbReference type="ARBA" id="ARBA00010742"/>
    </source>
</evidence>
<dbReference type="Pfam" id="PF09084">
    <property type="entry name" value="NMT1"/>
    <property type="match status" value="1"/>
</dbReference>
<dbReference type="EMBL" id="JGYS01000011">
    <property type="protein sequence ID" value="KFI54107.1"/>
    <property type="molecule type" value="Genomic_DNA"/>
</dbReference>
<dbReference type="Gene3D" id="3.40.190.10">
    <property type="entry name" value="Periplasmic binding protein-like II"/>
    <property type="match status" value="2"/>
</dbReference>
<feature type="chain" id="PRO_5001818299" description="Putative aliphatic sulfonates-binding protein" evidence="7">
    <location>
        <begin position="41"/>
        <end position="342"/>
    </location>
</feature>
<dbReference type="FunFam" id="3.40.190.10:FF:000050">
    <property type="entry name" value="Sulfonate ABC transporter substrate-binding protein"/>
    <property type="match status" value="1"/>
</dbReference>
<dbReference type="GO" id="GO:0016020">
    <property type="term" value="C:membrane"/>
    <property type="evidence" value="ECO:0007669"/>
    <property type="project" value="InterPro"/>
</dbReference>
<sequence length="342" mass="36399">MNASTRSSLAGRVIKAAATAVALVMTLAACSSPSALIANASDKSKGSNSGSTTTVRIAAQPYPLYSDIWVAYEEGYLKEELAKAKASFTWDSFKSGPLVNEAVAAGNADVGYMADLPAIIAKSTGQDISIVSNVAYGEKALAVLVPKDSPIKSVADLKGKKVGYAVGSYAEHLLALLLSKDGLTLNDVTSANLSADDQVAALQNKSVDAIVIWEQYITKLEDDGTARVLADGTGIKRGNMITYFTTDYAKQHPEVVKAYNRAVQRGADLINKDPDKAAAAVSKDFGVSADQLKTIWTRLTFTTKLESADIDAIKQVEDFAWKNGILKSEVDVDKLIDTSYQN</sequence>
<dbReference type="InterPro" id="IPR010067">
    <property type="entry name" value="ABC_SsuA_sub-bd"/>
</dbReference>
<dbReference type="GO" id="GO:0042597">
    <property type="term" value="C:periplasmic space"/>
    <property type="evidence" value="ECO:0007669"/>
    <property type="project" value="UniProtKB-SubCell"/>
</dbReference>
<evidence type="ECO:0000313" key="10">
    <source>
        <dbReference type="Proteomes" id="UP000029072"/>
    </source>
</evidence>
<dbReference type="GO" id="GO:0042626">
    <property type="term" value="F:ATPase-coupled transmembrane transporter activity"/>
    <property type="evidence" value="ECO:0007669"/>
    <property type="project" value="InterPro"/>
</dbReference>
<gene>
    <name evidence="9" type="ORF">BCAL_2327</name>
</gene>
<feature type="domain" description="SsuA/THI5-like" evidence="8">
    <location>
        <begin position="99"/>
        <end position="277"/>
    </location>
</feature>
<dbReference type="AlphaFoldDB" id="A0A087A5Q7"/>
<evidence type="ECO:0000313" key="9">
    <source>
        <dbReference type="EMBL" id="KFI54107.1"/>
    </source>
</evidence>
<dbReference type="PANTHER" id="PTHR30024:SF42">
    <property type="entry name" value="ALIPHATIC SULFONATES-BINDING PROTEIN-RELATED"/>
    <property type="match status" value="1"/>
</dbReference>